<dbReference type="GO" id="GO:0007169">
    <property type="term" value="P:cell surface receptor protein tyrosine kinase signaling pathway"/>
    <property type="evidence" value="ECO:0007669"/>
    <property type="project" value="TreeGrafter"/>
</dbReference>
<dbReference type="GO" id="GO:0017147">
    <property type="term" value="F:Wnt-protein binding"/>
    <property type="evidence" value="ECO:0007669"/>
    <property type="project" value="TreeGrafter"/>
</dbReference>
<dbReference type="GO" id="GO:0046872">
    <property type="term" value="F:metal ion binding"/>
    <property type="evidence" value="ECO:0007669"/>
    <property type="project" value="UniProtKB-KW"/>
</dbReference>
<dbReference type="PRINTS" id="PR00018">
    <property type="entry name" value="KRINGLE"/>
</dbReference>
<name>A0A6P8HWT2_ACTTE</name>
<keyword evidence="22" id="KW-0732">Signal</keyword>
<dbReference type="GeneID" id="116296021"/>
<dbReference type="InterPro" id="IPR018056">
    <property type="entry name" value="Kringle_CS"/>
</dbReference>
<evidence type="ECO:0000256" key="8">
    <source>
        <dbReference type="ARBA" id="ARBA00022777"/>
    </source>
</evidence>
<dbReference type="InterPro" id="IPR008266">
    <property type="entry name" value="Tyr_kinase_AS"/>
</dbReference>
<dbReference type="PIRSF" id="PIRSF000615">
    <property type="entry name" value="TyrPK_CSF1-R"/>
    <property type="match status" value="1"/>
</dbReference>
<dbReference type="SMART" id="SM00408">
    <property type="entry name" value="IGc2"/>
    <property type="match status" value="1"/>
</dbReference>
<evidence type="ECO:0000256" key="3">
    <source>
        <dbReference type="ARBA" id="ARBA00022553"/>
    </source>
</evidence>
<dbReference type="Pfam" id="PF00051">
    <property type="entry name" value="Kringle"/>
    <property type="match status" value="2"/>
</dbReference>
<dbReference type="FunFam" id="2.60.40.10:FF:000107">
    <property type="entry name" value="Myosin, light chain kinase a"/>
    <property type="match status" value="1"/>
</dbReference>
<keyword evidence="7 18" id="KW-0547">Nucleotide-binding</keyword>
<dbReference type="OrthoDB" id="2431000at2759"/>
<dbReference type="PROSITE" id="PS00109">
    <property type="entry name" value="PROTEIN_KINASE_TYR"/>
    <property type="match status" value="1"/>
</dbReference>
<dbReference type="Gene3D" id="1.10.2000.10">
    <property type="entry name" value="Frizzled cysteine-rich domain"/>
    <property type="match status" value="1"/>
</dbReference>
<dbReference type="InterPro" id="IPR013098">
    <property type="entry name" value="Ig_I-set"/>
</dbReference>
<evidence type="ECO:0000256" key="12">
    <source>
        <dbReference type="ARBA" id="ARBA00023137"/>
    </source>
</evidence>
<evidence type="ECO:0000256" key="2">
    <source>
        <dbReference type="ARBA" id="ARBA00004479"/>
    </source>
</evidence>
<evidence type="ECO:0000256" key="22">
    <source>
        <dbReference type="SAM" id="SignalP"/>
    </source>
</evidence>
<dbReference type="SMART" id="SM00409">
    <property type="entry name" value="IG"/>
    <property type="match status" value="1"/>
</dbReference>
<dbReference type="CDD" id="cd07459">
    <property type="entry name" value="CRD_TK_ROR_like"/>
    <property type="match status" value="1"/>
</dbReference>
<keyword evidence="19" id="KW-0479">Metal-binding</keyword>
<feature type="binding site" evidence="19">
    <location>
        <position position="701"/>
    </location>
    <ligand>
        <name>Mg(2+)</name>
        <dbReference type="ChEBI" id="CHEBI:18420"/>
    </ligand>
</feature>
<feature type="domain" description="Ig-like" evidence="26">
    <location>
        <begin position="45"/>
        <end position="136"/>
    </location>
</feature>
<evidence type="ECO:0000256" key="13">
    <source>
        <dbReference type="ARBA" id="ARBA00023157"/>
    </source>
</evidence>
<dbReference type="Pfam" id="PF01392">
    <property type="entry name" value="Fz"/>
    <property type="match status" value="1"/>
</dbReference>
<dbReference type="FunCoup" id="A0A6P8HWT2">
    <property type="interactions" value="374"/>
</dbReference>
<feature type="chain" id="PRO_5027635312" evidence="22">
    <location>
        <begin position="26"/>
        <end position="828"/>
    </location>
</feature>
<dbReference type="GO" id="GO:0005886">
    <property type="term" value="C:plasma membrane"/>
    <property type="evidence" value="ECO:0007669"/>
    <property type="project" value="TreeGrafter"/>
</dbReference>
<dbReference type="InterPro" id="IPR001245">
    <property type="entry name" value="Ser-Thr/Tyr_kinase_cat_dom"/>
</dbReference>
<dbReference type="Gene3D" id="2.40.20.10">
    <property type="entry name" value="Plasminogen Kringle 4"/>
    <property type="match status" value="2"/>
</dbReference>
<feature type="transmembrane region" description="Helical" evidence="21">
    <location>
        <begin position="484"/>
        <end position="507"/>
    </location>
</feature>
<comment type="caution">
    <text evidence="20">Lacks conserved residue(s) required for the propagation of feature annotation.</text>
</comment>
<dbReference type="InterPro" id="IPR000719">
    <property type="entry name" value="Prot_kinase_dom"/>
</dbReference>
<feature type="binding site" evidence="18">
    <location>
        <position position="687"/>
    </location>
    <ligand>
        <name>ATP</name>
        <dbReference type="ChEBI" id="CHEBI:30616"/>
    </ligand>
</feature>
<dbReference type="PROSITE" id="PS50835">
    <property type="entry name" value="IG_LIKE"/>
    <property type="match status" value="1"/>
</dbReference>
<dbReference type="AlphaFoldDB" id="A0A6P8HWT2"/>
<dbReference type="GO" id="GO:0048468">
    <property type="term" value="P:cell development"/>
    <property type="evidence" value="ECO:0007669"/>
    <property type="project" value="UniProtKB-ARBA"/>
</dbReference>
<evidence type="ECO:0000256" key="1">
    <source>
        <dbReference type="ARBA" id="ARBA00004308"/>
    </source>
</evidence>
<keyword evidence="10 21" id="KW-1133">Transmembrane helix</keyword>
<evidence type="ECO:0000256" key="6">
    <source>
        <dbReference type="ARBA" id="ARBA00022692"/>
    </source>
</evidence>
<keyword evidence="9 18" id="KW-0067">ATP-binding</keyword>
<dbReference type="PROSITE" id="PS50070">
    <property type="entry name" value="KRINGLE_2"/>
    <property type="match status" value="2"/>
</dbReference>
<sequence>MGTVVALWLTGFLLKLIILPGSTQSLHRRSIPSLNSSVCTGCQAPVITTNLLNETTEEGKKSVLKCMVTGSPLPDITWYKGSISLHNTQKGRIAIKRLDWGSRLKFKTLQVSDTGRYFCQAKNKAGVGVSNTAHIIVRPRDGSCFNGSGEHYRGRINITENGYTCQQWNSTAAYPELQGGHNFCRNPGGQKNHPWCFTTDPNKRYDYCSIPRCEEAKSHSSTTAATTELHVGHEDFTYPAPTAHPGYCVRYTGNKCSSYINLLKTVYIKAVNQQSSIEKKLEIALNAISSSKKLSDKCKPYVLPLLCHYLFPYCDDVATDPKPRPICYEECDLLRKDICRDEYIVAKRESLEHVLFPDCSLLPLKESKEGKNCIPLRLPFTRGVRFREQKGDRCFNGTGEHYQGNVSVTEKGYSCQRWNSTEPHFHLMSPAVHHELRGGHNFCRNPGGKKDRPWCFTTNPKKRYDYCAIARCAEEVPTIHVVSILYTVIPCLIIAIVFSSVVIIVCWRCHKQIIYNANQTSTPLMPVTVKTVSKMQEMKESLRLLKELGEGEFGKIYHGEISTQQDNKLVVTQVLISVLRKSHDQTQRQEFLDGKETWLKFAHPNVLPILSILDQGQPLYILYEYLECGTLHEYLIRHAPIDDALEDSEDDSATLWCYDLLSIAYQIAAGMNYLSDIDYVHGDLATRNCVIGSRFEVKITDLAATRSGYAHDYYRLPNRHPLPVRWMAPESIISYRFTTESDIWSFGVVLWELFSYGAQPYYGLSNEDVMHRFREFVLLPCPLDCPTSVYSLMNDCWNILPPSRPRFSSIYKILCALRCESTFPTLPT</sequence>
<dbReference type="Pfam" id="PF07714">
    <property type="entry name" value="PK_Tyr_Ser-Thr"/>
    <property type="match status" value="1"/>
</dbReference>
<dbReference type="InterPro" id="IPR020067">
    <property type="entry name" value="Frizzled_dom"/>
</dbReference>
<dbReference type="Proteomes" id="UP000515163">
    <property type="component" value="Unplaced"/>
</dbReference>
<dbReference type="InterPro" id="IPR007110">
    <property type="entry name" value="Ig-like_dom"/>
</dbReference>
<dbReference type="GO" id="GO:0005524">
    <property type="term" value="F:ATP binding"/>
    <property type="evidence" value="ECO:0007669"/>
    <property type="project" value="UniProtKB-KW"/>
</dbReference>
<dbReference type="InterPro" id="IPR013783">
    <property type="entry name" value="Ig-like_fold"/>
</dbReference>
<dbReference type="GO" id="GO:0043235">
    <property type="term" value="C:receptor complex"/>
    <property type="evidence" value="ECO:0007669"/>
    <property type="project" value="TreeGrafter"/>
</dbReference>
<feature type="domain" description="FZ" evidence="24">
    <location>
        <begin position="243"/>
        <end position="376"/>
    </location>
</feature>
<evidence type="ECO:0000256" key="4">
    <source>
        <dbReference type="ARBA" id="ARBA00022572"/>
    </source>
</evidence>
<evidence type="ECO:0000259" key="23">
    <source>
        <dbReference type="PROSITE" id="PS50011"/>
    </source>
</evidence>
<evidence type="ECO:0000256" key="5">
    <source>
        <dbReference type="ARBA" id="ARBA00022679"/>
    </source>
</evidence>
<keyword evidence="6 21" id="KW-0812">Transmembrane</keyword>
<proteinExistence type="predicted"/>
<dbReference type="PANTHER" id="PTHR24416">
    <property type="entry name" value="TYROSINE-PROTEIN KINASE RECEPTOR"/>
    <property type="match status" value="1"/>
</dbReference>
<dbReference type="PRINTS" id="PR00109">
    <property type="entry name" value="TYRKINASE"/>
</dbReference>
<comment type="subcellular location">
    <subcellularLocation>
        <location evidence="1">Endomembrane system</location>
    </subcellularLocation>
    <subcellularLocation>
        <location evidence="2">Membrane</location>
        <topology evidence="2">Single-pass type I membrane protein</topology>
    </subcellularLocation>
</comment>
<keyword evidence="15" id="KW-0325">Glycoprotein</keyword>
<evidence type="ECO:0000256" key="14">
    <source>
        <dbReference type="ARBA" id="ARBA00023170"/>
    </source>
</evidence>
<evidence type="ECO:0000256" key="15">
    <source>
        <dbReference type="ARBA" id="ARBA00023180"/>
    </source>
</evidence>
<dbReference type="InterPro" id="IPR036790">
    <property type="entry name" value="Frizzled_dom_sf"/>
</dbReference>
<dbReference type="SUPFAM" id="SSF56112">
    <property type="entry name" value="Protein kinase-like (PK-like)"/>
    <property type="match status" value="1"/>
</dbReference>
<feature type="binding site" evidence="19">
    <location>
        <position position="688"/>
    </location>
    <ligand>
        <name>Mg(2+)</name>
        <dbReference type="ChEBI" id="CHEBI:18420"/>
    </ligand>
</feature>
<keyword evidence="8" id="KW-0418">Kinase</keyword>
<dbReference type="SUPFAM" id="SSF48726">
    <property type="entry name" value="Immunoglobulin"/>
    <property type="match status" value="1"/>
</dbReference>
<evidence type="ECO:0000313" key="28">
    <source>
        <dbReference type="RefSeq" id="XP_031559843.1"/>
    </source>
</evidence>
<evidence type="ECO:0000256" key="18">
    <source>
        <dbReference type="PIRSR" id="PIRSR000615-2"/>
    </source>
</evidence>
<gene>
    <name evidence="28" type="primary">LOC116296021</name>
</gene>
<dbReference type="GO" id="GO:0012505">
    <property type="term" value="C:endomembrane system"/>
    <property type="evidence" value="ECO:0007669"/>
    <property type="project" value="UniProtKB-SubCell"/>
</dbReference>
<dbReference type="PROSITE" id="PS50011">
    <property type="entry name" value="PROTEIN_KINASE_DOM"/>
    <property type="match status" value="1"/>
</dbReference>
<dbReference type="SUPFAM" id="SSF57440">
    <property type="entry name" value="Kringle-like"/>
    <property type="match status" value="2"/>
</dbReference>
<evidence type="ECO:0000256" key="19">
    <source>
        <dbReference type="PIRSR" id="PIRSR000615-3"/>
    </source>
</evidence>
<reference evidence="28" key="1">
    <citation type="submission" date="2025-08" db="UniProtKB">
        <authorList>
            <consortium name="RefSeq"/>
        </authorList>
    </citation>
    <scope>IDENTIFICATION</scope>
    <source>
        <tissue evidence="28">Tentacle</tissue>
    </source>
</reference>
<feature type="active site" description="Proton acceptor" evidence="17">
    <location>
        <position position="683"/>
    </location>
</feature>
<dbReference type="Gene3D" id="1.10.510.10">
    <property type="entry name" value="Transferase(Phosphotransferase) domain 1"/>
    <property type="match status" value="1"/>
</dbReference>
<evidence type="ECO:0000259" key="25">
    <source>
        <dbReference type="PROSITE" id="PS50070"/>
    </source>
</evidence>
<keyword evidence="4 20" id="KW-0420">Kringle</keyword>
<keyword evidence="14" id="KW-0675">Receptor</keyword>
<keyword evidence="27" id="KW-1185">Reference proteome</keyword>
<dbReference type="GO" id="GO:0050793">
    <property type="term" value="P:regulation of developmental process"/>
    <property type="evidence" value="ECO:0007669"/>
    <property type="project" value="UniProtKB-ARBA"/>
</dbReference>
<evidence type="ECO:0000256" key="10">
    <source>
        <dbReference type="ARBA" id="ARBA00022989"/>
    </source>
</evidence>
<dbReference type="InterPro" id="IPR000001">
    <property type="entry name" value="Kringle"/>
</dbReference>
<evidence type="ECO:0000313" key="27">
    <source>
        <dbReference type="Proteomes" id="UP000515163"/>
    </source>
</evidence>
<dbReference type="InterPro" id="IPR003599">
    <property type="entry name" value="Ig_sub"/>
</dbReference>
<evidence type="ECO:0000256" key="9">
    <source>
        <dbReference type="ARBA" id="ARBA00022840"/>
    </source>
</evidence>
<dbReference type="PANTHER" id="PTHR24416:SF611">
    <property type="entry name" value="TYROSINE-PROTEIN KINASE TRANSMEMBRANE RECEPTOR ROR"/>
    <property type="match status" value="1"/>
</dbReference>
<evidence type="ECO:0000256" key="21">
    <source>
        <dbReference type="SAM" id="Phobius"/>
    </source>
</evidence>
<keyword evidence="16" id="KW-0393">Immunoglobulin domain</keyword>
<dbReference type="InParanoid" id="A0A6P8HWT2"/>
<dbReference type="InterPro" id="IPR050122">
    <property type="entry name" value="RTK"/>
</dbReference>
<dbReference type="RefSeq" id="XP_031559843.1">
    <property type="nucleotide sequence ID" value="XM_031703983.1"/>
</dbReference>
<dbReference type="PROSITE" id="PS00021">
    <property type="entry name" value="KRINGLE_1"/>
    <property type="match status" value="2"/>
</dbReference>
<dbReference type="InterPro" id="IPR038178">
    <property type="entry name" value="Kringle_sf"/>
</dbReference>
<evidence type="ECO:0000259" key="26">
    <source>
        <dbReference type="PROSITE" id="PS50835"/>
    </source>
</evidence>
<dbReference type="Pfam" id="PF07679">
    <property type="entry name" value="I-set"/>
    <property type="match status" value="1"/>
</dbReference>
<dbReference type="InterPro" id="IPR041775">
    <property type="entry name" value="Ror-like_CRD"/>
</dbReference>
<dbReference type="InterPro" id="IPR013806">
    <property type="entry name" value="Kringle-like"/>
</dbReference>
<dbReference type="InterPro" id="IPR003598">
    <property type="entry name" value="Ig_sub2"/>
</dbReference>
<evidence type="ECO:0000256" key="11">
    <source>
        <dbReference type="ARBA" id="ARBA00023136"/>
    </source>
</evidence>
<organism evidence="27 28">
    <name type="scientific">Actinia tenebrosa</name>
    <name type="common">Australian red waratah sea anemone</name>
    <dbReference type="NCBI Taxonomy" id="6105"/>
    <lineage>
        <taxon>Eukaryota</taxon>
        <taxon>Metazoa</taxon>
        <taxon>Cnidaria</taxon>
        <taxon>Anthozoa</taxon>
        <taxon>Hexacorallia</taxon>
        <taxon>Actiniaria</taxon>
        <taxon>Actiniidae</taxon>
        <taxon>Actinia</taxon>
    </lineage>
</organism>
<keyword evidence="12" id="KW-0829">Tyrosine-protein kinase</keyword>
<evidence type="ECO:0000256" key="16">
    <source>
        <dbReference type="ARBA" id="ARBA00023319"/>
    </source>
</evidence>
<dbReference type="GO" id="GO:0004714">
    <property type="term" value="F:transmembrane receptor protein tyrosine kinase activity"/>
    <property type="evidence" value="ECO:0007669"/>
    <property type="project" value="TreeGrafter"/>
</dbReference>
<protein>
    <submittedName>
        <fullName evidence="28">Inactive tyrosine-protein kinase transmembrane receptor ROR1-like isoform X1</fullName>
    </submittedName>
</protein>
<feature type="domain" description="Kringle" evidence="25">
    <location>
        <begin position="143"/>
        <end position="213"/>
    </location>
</feature>
<dbReference type="FunFam" id="1.10.510.10:FF:001512">
    <property type="entry name" value="Receptor tyrosine-protein kinase erbB-2"/>
    <property type="match status" value="1"/>
</dbReference>
<evidence type="ECO:0000256" key="17">
    <source>
        <dbReference type="PIRSR" id="PIRSR000615-1"/>
    </source>
</evidence>
<feature type="domain" description="Protein kinase" evidence="23">
    <location>
        <begin position="542"/>
        <end position="823"/>
    </location>
</feature>
<dbReference type="Gene3D" id="2.60.40.10">
    <property type="entry name" value="Immunoglobulins"/>
    <property type="match status" value="1"/>
</dbReference>
<dbReference type="SMART" id="SM00130">
    <property type="entry name" value="KR"/>
    <property type="match status" value="2"/>
</dbReference>
<dbReference type="CDD" id="cd00108">
    <property type="entry name" value="KR"/>
    <property type="match status" value="2"/>
</dbReference>
<dbReference type="InterPro" id="IPR011009">
    <property type="entry name" value="Kinase-like_dom_sf"/>
</dbReference>
<evidence type="ECO:0000259" key="24">
    <source>
        <dbReference type="PROSITE" id="PS50038"/>
    </source>
</evidence>
<keyword evidence="3" id="KW-0597">Phosphoprotein</keyword>
<dbReference type="InterPro" id="IPR036179">
    <property type="entry name" value="Ig-like_dom_sf"/>
</dbReference>
<evidence type="ECO:0000256" key="7">
    <source>
        <dbReference type="ARBA" id="ARBA00022741"/>
    </source>
</evidence>
<keyword evidence="19" id="KW-0460">Magnesium</keyword>
<feature type="signal peptide" evidence="22">
    <location>
        <begin position="1"/>
        <end position="25"/>
    </location>
</feature>
<keyword evidence="5" id="KW-0808">Transferase</keyword>
<keyword evidence="11 21" id="KW-0472">Membrane</keyword>
<keyword evidence="13" id="KW-1015">Disulfide bond</keyword>
<dbReference type="PROSITE" id="PS50038">
    <property type="entry name" value="FZ"/>
    <property type="match status" value="1"/>
</dbReference>
<feature type="domain" description="Kringle" evidence="25">
    <location>
        <begin position="393"/>
        <end position="472"/>
    </location>
</feature>
<dbReference type="GO" id="GO:0030182">
    <property type="term" value="P:neuron differentiation"/>
    <property type="evidence" value="ECO:0007669"/>
    <property type="project" value="UniProtKB-ARBA"/>
</dbReference>
<dbReference type="KEGG" id="aten:116296021"/>
<evidence type="ECO:0000256" key="20">
    <source>
        <dbReference type="PROSITE-ProRule" id="PRU00121"/>
    </source>
</evidence>
<accession>A0A6P8HWT2</accession>